<evidence type="ECO:0000259" key="2">
    <source>
        <dbReference type="Pfam" id="PF07282"/>
    </source>
</evidence>
<comment type="caution">
    <text evidence="3">The sequence shown here is derived from an EMBL/GenBank/DDBJ whole genome shotgun (WGS) entry which is preliminary data.</text>
</comment>
<evidence type="ECO:0000256" key="1">
    <source>
        <dbReference type="ARBA" id="ARBA00023125"/>
    </source>
</evidence>
<dbReference type="Proteomes" id="UP000785171">
    <property type="component" value="Unassembled WGS sequence"/>
</dbReference>
<evidence type="ECO:0000313" key="3">
    <source>
        <dbReference type="EMBL" id="KAG2528831.1"/>
    </source>
</evidence>
<reference evidence="3" key="2">
    <citation type="submission" date="2020-06" db="EMBL/GenBank/DDBJ databases">
        <authorList>
            <person name="Studholme D.J."/>
        </authorList>
    </citation>
    <scope>NUCLEOTIDE SEQUENCE</scope>
    <source>
        <strain evidence="3">NZFS 2646</strain>
    </source>
</reference>
<feature type="domain" description="Cas12f1-like TNB" evidence="2">
    <location>
        <begin position="163"/>
        <end position="228"/>
    </location>
</feature>
<evidence type="ECO:0000313" key="4">
    <source>
        <dbReference type="Proteomes" id="UP000785171"/>
    </source>
</evidence>
<name>A0A8T0M559_9STRA</name>
<proteinExistence type="predicted"/>
<protein>
    <recommendedName>
        <fullName evidence="2">Cas12f1-like TNB domain-containing protein</fullName>
    </recommendedName>
</protein>
<dbReference type="AlphaFoldDB" id="A0A8T0M559"/>
<accession>A0A8T0M559</accession>
<dbReference type="EMBL" id="JPWV03000035">
    <property type="protein sequence ID" value="KAG2528831.1"/>
    <property type="molecule type" value="Genomic_DNA"/>
</dbReference>
<dbReference type="Pfam" id="PF07282">
    <property type="entry name" value="Cas12f1-like_TNB"/>
    <property type="match status" value="1"/>
</dbReference>
<dbReference type="GO" id="GO:0003677">
    <property type="term" value="F:DNA binding"/>
    <property type="evidence" value="ECO:0007669"/>
    <property type="project" value="UniProtKB-KW"/>
</dbReference>
<gene>
    <name evidence="3" type="ORF">JM16_002450</name>
</gene>
<reference evidence="3" key="1">
    <citation type="journal article" date="2015" name="Genom Data">
        <title>Genome sequences of six Phytophthora species associated with forests in New Zealand.</title>
        <authorList>
            <person name="Studholme D.J."/>
            <person name="McDougal R.L."/>
            <person name="Sambles C."/>
            <person name="Hansen E."/>
            <person name="Hardy G."/>
            <person name="Grant M."/>
            <person name="Ganley R.J."/>
            <person name="Williams N.M."/>
        </authorList>
    </citation>
    <scope>NUCLEOTIDE SEQUENCE</scope>
    <source>
        <strain evidence="3">NZFS 2646</strain>
    </source>
</reference>
<keyword evidence="1" id="KW-0238">DNA-binding</keyword>
<organism evidence="3 4">
    <name type="scientific">Phytophthora kernoviae</name>
    <dbReference type="NCBI Taxonomy" id="325452"/>
    <lineage>
        <taxon>Eukaryota</taxon>
        <taxon>Sar</taxon>
        <taxon>Stramenopiles</taxon>
        <taxon>Oomycota</taxon>
        <taxon>Peronosporomycetes</taxon>
        <taxon>Peronosporales</taxon>
        <taxon>Peronosporaceae</taxon>
        <taxon>Phytophthora</taxon>
    </lineage>
</organism>
<sequence length="233" mass="26547">MFATNRAAYNKMVTRSKENCATRVVTGELGPYFRNKKAMERHIQVNDEVRDSAFRDFTKAVKPSLALFFAPKKKDKKATFPELKFKSNFASSGRGMVSSYARRHLSSRIPFGSNDYVKENITRRWTDVVHQGCVYGAEAIDALKSKLALLVNKSKAKGTARSHFKFKMLLKYKMDRVGERVVECEEEYASKTSSKCGWIKNDLEGSSTYKCLFCHAVYDRDVNAGKSIFHKSM</sequence>
<dbReference type="InterPro" id="IPR010095">
    <property type="entry name" value="Cas12f1-like_TNB"/>
</dbReference>